<dbReference type="PANTHER" id="PTHR24036:SF5">
    <property type="entry name" value="THROMBOMODULIN"/>
    <property type="match status" value="1"/>
</dbReference>
<evidence type="ECO:0000259" key="4">
    <source>
        <dbReference type="PROSITE" id="PS51549"/>
    </source>
</evidence>
<dbReference type="PROSITE" id="PS51549">
    <property type="entry name" value="DM13"/>
    <property type="match status" value="1"/>
</dbReference>
<sequence>MSNFKFKLLFNVIIYLFFNVNFLNSSSNIQEYFGMPVGALYYGAGKMSGEIYAGDSNTIYINRYHYNPKQKGCFALMVGPATENDIYKNYAIGNYGILLSKKNYSEINISNISTVKRNKRGWKNVIETNFYNNENINNSPDKLLFKKNPNAEYRYHPSLLNNNSDNNDNNNNTNNNDNNNNDINLTIPITTKKPTYWVIDDPRAARKKAKEKAYKLRGLENYSTKKSKAFSTKTTHSFNYIYELPITKDSYTIKKFYLPPNTNIIDYKWIGLYDKCVQKTIPLLTLKDIEPPKSEKIAPLSGWEHNITSYRVQILNCNTILIPGFTFDANSAYSKNTYMYVGIGSFLEKILTQYRTQVNSQSPNVPLRFYNHEDIYVTLPSGLKTFDVDFLSIYNDDEKKSYGNIILPSILVPPCLKPEDETRLTGKAKQI</sequence>
<feature type="signal peptide" evidence="3">
    <location>
        <begin position="1"/>
        <end position="25"/>
    </location>
</feature>
<keyword evidence="5" id="KW-1185">Reference proteome</keyword>
<keyword evidence="1" id="KW-0677">Repeat</keyword>
<keyword evidence="3" id="KW-0732">Signal</keyword>
<dbReference type="PANTHER" id="PTHR24036">
    <property type="entry name" value="SKELETOR-RELATED"/>
    <property type="match status" value="1"/>
</dbReference>
<dbReference type="Proteomes" id="UP000035681">
    <property type="component" value="Unplaced"/>
</dbReference>
<feature type="compositionally biased region" description="Low complexity" evidence="2">
    <location>
        <begin position="161"/>
        <end position="182"/>
    </location>
</feature>
<reference evidence="6" key="1">
    <citation type="submission" date="2022-10" db="UniProtKB">
        <authorList>
            <consortium name="WormBaseParasite"/>
        </authorList>
    </citation>
    <scope>IDENTIFICATION</scope>
</reference>
<dbReference type="InterPro" id="IPR019545">
    <property type="entry name" value="DM13_domain"/>
</dbReference>
<name>A0A913I5R1_STRER</name>
<evidence type="ECO:0000313" key="5">
    <source>
        <dbReference type="Proteomes" id="UP000035681"/>
    </source>
</evidence>
<accession>A0A913I5R1</accession>
<proteinExistence type="predicted"/>
<evidence type="ECO:0000256" key="3">
    <source>
        <dbReference type="SAM" id="SignalP"/>
    </source>
</evidence>
<evidence type="ECO:0000256" key="2">
    <source>
        <dbReference type="SAM" id="MobiDB-lite"/>
    </source>
</evidence>
<dbReference type="WBParaSite" id="TCONS_00012489.p1">
    <property type="protein sequence ID" value="TCONS_00012489.p1"/>
    <property type="gene ID" value="XLOC_008134"/>
</dbReference>
<organism evidence="6">
    <name type="scientific">Strongyloides stercoralis</name>
    <name type="common">Threadworm</name>
    <dbReference type="NCBI Taxonomy" id="6248"/>
    <lineage>
        <taxon>Eukaryota</taxon>
        <taxon>Metazoa</taxon>
        <taxon>Ecdysozoa</taxon>
        <taxon>Nematoda</taxon>
        <taxon>Chromadorea</taxon>
        <taxon>Rhabditida</taxon>
        <taxon>Tylenchina</taxon>
        <taxon>Panagrolaimomorpha</taxon>
        <taxon>Strongyloidoidea</taxon>
        <taxon>Strongyloididae</taxon>
        <taxon>Strongyloides</taxon>
    </lineage>
</organism>
<feature type="region of interest" description="Disordered" evidence="2">
    <location>
        <begin position="155"/>
        <end position="182"/>
    </location>
</feature>
<protein>
    <submittedName>
        <fullName evidence="6 7">DM13 domain-containing protein</fullName>
    </submittedName>
</protein>
<dbReference type="WBParaSite" id="SSTP_0001089100.1">
    <property type="protein sequence ID" value="SSTP_0001089100.1"/>
    <property type="gene ID" value="SSTP_0001089100"/>
</dbReference>
<feature type="chain" id="PRO_5037747457" evidence="3">
    <location>
        <begin position="26"/>
        <end position="431"/>
    </location>
</feature>
<dbReference type="SMART" id="SM00686">
    <property type="entry name" value="DM13"/>
    <property type="match status" value="1"/>
</dbReference>
<evidence type="ECO:0000256" key="1">
    <source>
        <dbReference type="ARBA" id="ARBA00022737"/>
    </source>
</evidence>
<feature type="domain" description="DM13" evidence="4">
    <location>
        <begin position="298"/>
        <end position="408"/>
    </location>
</feature>
<evidence type="ECO:0000313" key="7">
    <source>
        <dbReference type="WBParaSite" id="TCONS_00012489.p1"/>
    </source>
</evidence>
<dbReference type="AlphaFoldDB" id="A0A913I5R1"/>
<dbReference type="InterPro" id="IPR052126">
    <property type="entry name" value="Spindle_Org/Thrombomodulin"/>
</dbReference>
<evidence type="ECO:0000313" key="6">
    <source>
        <dbReference type="WBParaSite" id="SSTP_0001089100.1"/>
    </source>
</evidence>